<evidence type="ECO:0000313" key="4">
    <source>
        <dbReference type="Proteomes" id="UP000015453"/>
    </source>
</evidence>
<accession>S8BZH3</accession>
<feature type="signal peptide" evidence="2">
    <location>
        <begin position="1"/>
        <end position="15"/>
    </location>
</feature>
<organism evidence="3 4">
    <name type="scientific">Genlisea aurea</name>
    <dbReference type="NCBI Taxonomy" id="192259"/>
    <lineage>
        <taxon>Eukaryota</taxon>
        <taxon>Viridiplantae</taxon>
        <taxon>Streptophyta</taxon>
        <taxon>Embryophyta</taxon>
        <taxon>Tracheophyta</taxon>
        <taxon>Spermatophyta</taxon>
        <taxon>Magnoliopsida</taxon>
        <taxon>eudicotyledons</taxon>
        <taxon>Gunneridae</taxon>
        <taxon>Pentapetalae</taxon>
        <taxon>asterids</taxon>
        <taxon>lamiids</taxon>
        <taxon>Lamiales</taxon>
        <taxon>Lentibulariaceae</taxon>
        <taxon>Genlisea</taxon>
    </lineage>
</organism>
<keyword evidence="1" id="KW-0472">Membrane</keyword>
<evidence type="ECO:0008006" key="5">
    <source>
        <dbReference type="Google" id="ProtNLM"/>
    </source>
</evidence>
<feature type="transmembrane region" description="Helical" evidence="1">
    <location>
        <begin position="39"/>
        <end position="59"/>
    </location>
</feature>
<dbReference type="InterPro" id="IPR009606">
    <property type="entry name" value="DEAL/Modifying_wall_lignin1/2"/>
</dbReference>
<reference evidence="3 4" key="1">
    <citation type="journal article" date="2013" name="BMC Genomics">
        <title>The miniature genome of a carnivorous plant Genlisea aurea contains a low number of genes and short non-coding sequences.</title>
        <authorList>
            <person name="Leushkin E.V."/>
            <person name="Sutormin R.A."/>
            <person name="Nabieva E.R."/>
            <person name="Penin A.A."/>
            <person name="Kondrashov A.S."/>
            <person name="Logacheva M.D."/>
        </authorList>
    </citation>
    <scope>NUCLEOTIDE SEQUENCE [LARGE SCALE GENOMIC DNA]</scope>
</reference>
<feature type="chain" id="PRO_5012768303" description="Transmembrane protein 242" evidence="2">
    <location>
        <begin position="16"/>
        <end position="80"/>
    </location>
</feature>
<protein>
    <recommendedName>
        <fullName evidence="5">Transmembrane protein 242</fullName>
    </recommendedName>
</protein>
<gene>
    <name evidence="3" type="ORF">M569_17231</name>
</gene>
<keyword evidence="4" id="KW-1185">Reference proteome</keyword>
<dbReference type="AlphaFoldDB" id="S8BZH3"/>
<keyword evidence="1" id="KW-1133">Transmembrane helix</keyword>
<dbReference type="Pfam" id="PF06749">
    <property type="entry name" value="DUF1218"/>
    <property type="match status" value="1"/>
</dbReference>
<comment type="caution">
    <text evidence="3">The sequence shown here is derived from an EMBL/GenBank/DDBJ whole genome shotgun (WGS) entry which is preliminary data.</text>
</comment>
<sequence length="80" mass="9022">LTFTIAVLCLLAASARNSQRTKTTVMEGDLHCWQVRKGIFGAGAAFVFFTWILSSMFYWSYSKSDDSNYPLQGRDSGIRM</sequence>
<feature type="non-terminal residue" evidence="3">
    <location>
        <position position="1"/>
    </location>
</feature>
<evidence type="ECO:0000313" key="3">
    <source>
        <dbReference type="EMBL" id="EPS57586.1"/>
    </source>
</evidence>
<proteinExistence type="predicted"/>
<keyword evidence="2" id="KW-0732">Signal</keyword>
<evidence type="ECO:0000256" key="2">
    <source>
        <dbReference type="SAM" id="SignalP"/>
    </source>
</evidence>
<dbReference type="EMBL" id="AUSU01010072">
    <property type="protein sequence ID" value="EPS57586.1"/>
    <property type="molecule type" value="Genomic_DNA"/>
</dbReference>
<feature type="non-terminal residue" evidence="3">
    <location>
        <position position="80"/>
    </location>
</feature>
<evidence type="ECO:0000256" key="1">
    <source>
        <dbReference type="SAM" id="Phobius"/>
    </source>
</evidence>
<dbReference type="Proteomes" id="UP000015453">
    <property type="component" value="Unassembled WGS sequence"/>
</dbReference>
<keyword evidence="1" id="KW-0812">Transmembrane</keyword>
<name>S8BZH3_9LAMI</name>